<feature type="compositionally biased region" description="Basic and acidic residues" evidence="1">
    <location>
        <begin position="465"/>
        <end position="481"/>
    </location>
</feature>
<feature type="compositionally biased region" description="Low complexity" evidence="1">
    <location>
        <begin position="209"/>
        <end position="225"/>
    </location>
</feature>
<dbReference type="Pfam" id="PF00307">
    <property type="entry name" value="CH"/>
    <property type="match status" value="1"/>
</dbReference>
<evidence type="ECO:0000313" key="4">
    <source>
        <dbReference type="Proteomes" id="UP001212152"/>
    </source>
</evidence>
<keyword evidence="4" id="KW-1185">Reference proteome</keyword>
<feature type="compositionally biased region" description="Pro residues" evidence="1">
    <location>
        <begin position="535"/>
        <end position="552"/>
    </location>
</feature>
<name>A0AAD5TED5_9FUNG</name>
<feature type="compositionally biased region" description="Polar residues" evidence="1">
    <location>
        <begin position="646"/>
        <end position="659"/>
    </location>
</feature>
<feature type="compositionally biased region" description="Acidic residues" evidence="1">
    <location>
        <begin position="386"/>
        <end position="396"/>
    </location>
</feature>
<dbReference type="SMART" id="SM00033">
    <property type="entry name" value="CH"/>
    <property type="match status" value="1"/>
</dbReference>
<gene>
    <name evidence="3" type="ORF">HDU87_007117</name>
</gene>
<feature type="compositionally biased region" description="Polar residues" evidence="1">
    <location>
        <begin position="573"/>
        <end position="590"/>
    </location>
</feature>
<feature type="compositionally biased region" description="Polar residues" evidence="1">
    <location>
        <begin position="720"/>
        <end position="730"/>
    </location>
</feature>
<feature type="domain" description="Calponin-homology (CH)" evidence="2">
    <location>
        <begin position="983"/>
        <end position="1088"/>
    </location>
</feature>
<feature type="compositionally biased region" description="Polar residues" evidence="1">
    <location>
        <begin position="955"/>
        <end position="979"/>
    </location>
</feature>
<feature type="region of interest" description="Disordered" evidence="1">
    <location>
        <begin position="204"/>
        <end position="876"/>
    </location>
</feature>
<dbReference type="EMBL" id="JADGJQ010000064">
    <property type="protein sequence ID" value="KAJ3174525.1"/>
    <property type="molecule type" value="Genomic_DNA"/>
</dbReference>
<dbReference type="PROSITE" id="PS50021">
    <property type="entry name" value="CH"/>
    <property type="match status" value="1"/>
</dbReference>
<comment type="caution">
    <text evidence="3">The sequence shown here is derived from an EMBL/GenBank/DDBJ whole genome shotgun (WGS) entry which is preliminary data.</text>
</comment>
<feature type="compositionally biased region" description="Low complexity" evidence="1">
    <location>
        <begin position="454"/>
        <end position="463"/>
    </location>
</feature>
<dbReference type="InterPro" id="IPR001715">
    <property type="entry name" value="CH_dom"/>
</dbReference>
<accession>A0AAD5TED5</accession>
<evidence type="ECO:0000259" key="2">
    <source>
        <dbReference type="PROSITE" id="PS50021"/>
    </source>
</evidence>
<dbReference type="InterPro" id="IPR036872">
    <property type="entry name" value="CH_dom_sf"/>
</dbReference>
<dbReference type="SUPFAM" id="SSF47576">
    <property type="entry name" value="Calponin-homology domain, CH-domain"/>
    <property type="match status" value="1"/>
</dbReference>
<feature type="compositionally biased region" description="Basic and acidic residues" evidence="1">
    <location>
        <begin position="430"/>
        <end position="440"/>
    </location>
</feature>
<feature type="compositionally biased region" description="Basic residues" evidence="1">
    <location>
        <begin position="495"/>
        <end position="504"/>
    </location>
</feature>
<evidence type="ECO:0000256" key="1">
    <source>
        <dbReference type="SAM" id="MobiDB-lite"/>
    </source>
</evidence>
<proteinExistence type="predicted"/>
<dbReference type="AlphaFoldDB" id="A0AAD5TED5"/>
<feature type="compositionally biased region" description="Polar residues" evidence="1">
    <location>
        <begin position="816"/>
        <end position="829"/>
    </location>
</feature>
<feature type="compositionally biased region" description="Polar residues" evidence="1">
    <location>
        <begin position="836"/>
        <end position="848"/>
    </location>
</feature>
<dbReference type="Proteomes" id="UP001212152">
    <property type="component" value="Unassembled WGS sequence"/>
</dbReference>
<feature type="compositionally biased region" description="Acidic residues" evidence="1">
    <location>
        <begin position="593"/>
        <end position="602"/>
    </location>
</feature>
<sequence>MTGEVWALTVPCDARTAGRPNLFPSPALTASADRLRSLAASAESRNAHTAAVRRANAALDDVDVTERTLTGFADKVNKTVEDRIVRALKSSLRDAVGRADTVIKREWERVASVLVDDVRFVFESEDGADPAVDGEEAIGKVRTALDQIAIDSDFAGELDSFVSQFIDNRFRSLASNVYVAMLNITSVATERALETRLTRLSQNFDAAGTPTGQSLPPGPQQSSAPAPAPAPRPATSPSGPPPTMPLPTAPAASPRSPPSHPVQSPPPSAPAPVPRPQVDSAASRPSSEAIPPSARPVTKPRPKSLATSEMLAASPSNARPPPPAERSPIAKARVSTDGGPDSDTEMEQTPAPAPAPTPARGGGGVSADLNRMLAGPPGKYTRPPPPEEEEVYEEEAIPPRPPARIGVHNDEEDTEDRDLPPWEEVAPPRSHAEVHAEPHRPGPAREMSVDTSHAPAVASPSVATGHKDKEKEKDKHKDKGPKSPKGIRGMLSHLTKSRPKKAKKDSKAEEDEEDAAEAEHEVIPEPLVLDELPESFPPPPTGAPPRPAPRPVAHPSFQEEAGDAPNRSHAKEASSTSIQSKASHSRQASTADGPEDYAEDGESTAPAPVIPAKPRRQPTAAMSALASVMRGRQENDGGATADADAETSSVGSRNRTSMYSDAGNVTARPSSTYSDASHDLQHQQTLPLSQTSTPAPTPPRPARPTSIAFADQRRSHESEPQAQSATSPPSGSAEPPRRPPKPVPSPLSQSPTKRKSLVSAEEGSAAPQPGHAPSIPPKPAARKSVLLDDAPTGSGEHHPTVPVPRPRPTSMARPPSTATSERPASQFSMHSERRQSTLSTAPDSSSPSHAPETVEEASPPDEESPKPARRIPGVFSTNHGALGALAAAVNGRSAMNRSMSQEIVTEPEHTLDNDENAPSRVPMPPRPNQAQAPHEPEPHVEPVAASPPAPRRTGPPNSGSNPDLYNNGLNFKRNQASTSGDDAAIEKGAVEWLNKHLASQNVQIDNLFSSLGNGLNLIWSLEDATGESVGKYNKRAMLPVHRLDNLSVALNFCTKKGVGTSFCSPQDIMDGDKGKILTLMNYIMKAWPLS</sequence>
<dbReference type="Gene3D" id="1.10.418.10">
    <property type="entry name" value="Calponin-like domain"/>
    <property type="match status" value="1"/>
</dbReference>
<protein>
    <recommendedName>
        <fullName evidence="2">Calponin-homology (CH) domain-containing protein</fullName>
    </recommendedName>
</protein>
<evidence type="ECO:0000313" key="3">
    <source>
        <dbReference type="EMBL" id="KAJ3174525.1"/>
    </source>
</evidence>
<reference evidence="3" key="1">
    <citation type="submission" date="2020-05" db="EMBL/GenBank/DDBJ databases">
        <title>Phylogenomic resolution of chytrid fungi.</title>
        <authorList>
            <person name="Stajich J.E."/>
            <person name="Amses K."/>
            <person name="Simmons R."/>
            <person name="Seto K."/>
            <person name="Myers J."/>
            <person name="Bonds A."/>
            <person name="Quandt C.A."/>
            <person name="Barry K."/>
            <person name="Liu P."/>
            <person name="Grigoriev I."/>
            <person name="Longcore J.E."/>
            <person name="James T.Y."/>
        </authorList>
    </citation>
    <scope>NUCLEOTIDE SEQUENCE</scope>
    <source>
        <strain evidence="3">JEL0379</strain>
    </source>
</reference>
<feature type="compositionally biased region" description="Pro residues" evidence="1">
    <location>
        <begin position="255"/>
        <end position="275"/>
    </location>
</feature>
<organism evidence="3 4">
    <name type="scientific">Geranomyces variabilis</name>
    <dbReference type="NCBI Taxonomy" id="109894"/>
    <lineage>
        <taxon>Eukaryota</taxon>
        <taxon>Fungi</taxon>
        <taxon>Fungi incertae sedis</taxon>
        <taxon>Chytridiomycota</taxon>
        <taxon>Chytridiomycota incertae sedis</taxon>
        <taxon>Chytridiomycetes</taxon>
        <taxon>Spizellomycetales</taxon>
        <taxon>Powellomycetaceae</taxon>
        <taxon>Geranomyces</taxon>
    </lineage>
</organism>
<feature type="region of interest" description="Disordered" evidence="1">
    <location>
        <begin position="906"/>
        <end position="979"/>
    </location>
</feature>
<feature type="compositionally biased region" description="Low complexity" evidence="1">
    <location>
        <begin position="685"/>
        <end position="694"/>
    </location>
</feature>
<feature type="compositionally biased region" description="Acidic residues" evidence="1">
    <location>
        <begin position="853"/>
        <end position="862"/>
    </location>
</feature>
<feature type="compositionally biased region" description="Pro residues" evidence="1">
    <location>
        <begin position="226"/>
        <end position="248"/>
    </location>
</feature>